<reference evidence="1 2" key="1">
    <citation type="submission" date="2020-08" db="EMBL/GenBank/DDBJ databases">
        <title>Genomic Encyclopedia of Type Strains, Phase IV (KMG-IV): sequencing the most valuable type-strain genomes for metagenomic binning, comparative biology and taxonomic classification.</title>
        <authorList>
            <person name="Goeker M."/>
        </authorList>
    </citation>
    <scope>NUCLEOTIDE SEQUENCE [LARGE SCALE GENOMIC DNA]</scope>
    <source>
        <strain evidence="1 2">DSM 100044</strain>
    </source>
</reference>
<dbReference type="CDD" id="cd19166">
    <property type="entry name" value="HemeO-bac"/>
    <property type="match status" value="1"/>
</dbReference>
<dbReference type="SUPFAM" id="SSF48613">
    <property type="entry name" value="Heme oxygenase-like"/>
    <property type="match status" value="1"/>
</dbReference>
<keyword evidence="2" id="KW-1185">Reference proteome</keyword>
<proteinExistence type="predicted"/>
<dbReference type="RefSeq" id="WP_184057001.1">
    <property type="nucleotide sequence ID" value="NZ_JACIJK010000005.1"/>
</dbReference>
<dbReference type="Proteomes" id="UP000546200">
    <property type="component" value="Unassembled WGS sequence"/>
</dbReference>
<protein>
    <submittedName>
        <fullName evidence="1">Heme oxygenase</fullName>
    </submittedName>
</protein>
<dbReference type="EMBL" id="JACIJK010000005">
    <property type="protein sequence ID" value="MBB5715054.1"/>
    <property type="molecule type" value="Genomic_DNA"/>
</dbReference>
<dbReference type="Gene3D" id="1.20.910.10">
    <property type="entry name" value="Heme oxygenase-like"/>
    <property type="match status" value="1"/>
</dbReference>
<evidence type="ECO:0000313" key="2">
    <source>
        <dbReference type="Proteomes" id="UP000546200"/>
    </source>
</evidence>
<organism evidence="1 2">
    <name type="scientific">Sphingomonas aerophila</name>
    <dbReference type="NCBI Taxonomy" id="1344948"/>
    <lineage>
        <taxon>Bacteria</taxon>
        <taxon>Pseudomonadati</taxon>
        <taxon>Pseudomonadota</taxon>
        <taxon>Alphaproteobacteria</taxon>
        <taxon>Sphingomonadales</taxon>
        <taxon>Sphingomonadaceae</taxon>
        <taxon>Sphingomonas</taxon>
    </lineage>
</organism>
<accession>A0A7W9EU96</accession>
<dbReference type="InterPro" id="IPR016084">
    <property type="entry name" value="Haem_Oase-like_multi-hlx"/>
</dbReference>
<sequence>MSAAQELRRRTANCHEAVDAAFGGYDLSDRDRYGALLAAHARALLPAEEALLRWPGLPRWRSRAQALRSDLASLNQARPAELGFTLASEEAAFGALYVLEGSRLGNTMLSRQIGAGLPAAYMGARHESGEWRSLLLAFDTAGEQGDAEWLSRAVDGAEQTFALYLRAQREG</sequence>
<name>A0A7W9EU96_9SPHN</name>
<gene>
    <name evidence="1" type="ORF">FHS94_001895</name>
</gene>
<dbReference type="AlphaFoldDB" id="A0A7W9EU96"/>
<comment type="caution">
    <text evidence="1">The sequence shown here is derived from an EMBL/GenBank/DDBJ whole genome shotgun (WGS) entry which is preliminary data.</text>
</comment>
<evidence type="ECO:0000313" key="1">
    <source>
        <dbReference type="EMBL" id="MBB5715054.1"/>
    </source>
</evidence>